<reference evidence="1 2" key="1">
    <citation type="submission" date="2018-08" db="EMBL/GenBank/DDBJ databases">
        <title>Meiothermus roseus NBRC 110900 genome sequencing project.</title>
        <authorList>
            <person name="Da Costa M.S."/>
            <person name="Albuquerque L."/>
            <person name="Raposo P."/>
            <person name="Froufe H.J.C."/>
            <person name="Barroso C.S."/>
            <person name="Egas C."/>
        </authorList>
    </citation>
    <scope>NUCLEOTIDE SEQUENCE [LARGE SCALE GENOMIC DNA]</scope>
    <source>
        <strain evidence="1 2">NBRC 110900</strain>
    </source>
</reference>
<dbReference type="Proteomes" id="UP000265341">
    <property type="component" value="Unassembled WGS sequence"/>
</dbReference>
<protein>
    <submittedName>
        <fullName evidence="1">Uncharacterized protein</fullName>
    </submittedName>
</protein>
<evidence type="ECO:0000313" key="2">
    <source>
        <dbReference type="Proteomes" id="UP000265341"/>
    </source>
</evidence>
<organism evidence="1 2">
    <name type="scientific">Calidithermus roseus</name>
    <dbReference type="NCBI Taxonomy" id="1644118"/>
    <lineage>
        <taxon>Bacteria</taxon>
        <taxon>Thermotogati</taxon>
        <taxon>Deinococcota</taxon>
        <taxon>Deinococci</taxon>
        <taxon>Thermales</taxon>
        <taxon>Thermaceae</taxon>
        <taxon>Calidithermus</taxon>
    </lineage>
</organism>
<accession>A0A399EN45</accession>
<name>A0A399EN45_9DEIN</name>
<dbReference type="AlphaFoldDB" id="A0A399EN45"/>
<sequence length="106" mass="11223">MKRRHGSLYGSLWSDLERTLGPCVGLGPERWRAVAHLPPAEQLERLGLAEVVVAVRRRDGALLGVGPLWACLAVLGWAEAHECSFEPCDNGAGLPPGAPPVAPVPA</sequence>
<keyword evidence="2" id="KW-1185">Reference proteome</keyword>
<dbReference type="EMBL" id="QWLA01000074">
    <property type="protein sequence ID" value="RIH83571.1"/>
    <property type="molecule type" value="Genomic_DNA"/>
</dbReference>
<evidence type="ECO:0000313" key="1">
    <source>
        <dbReference type="EMBL" id="RIH83571.1"/>
    </source>
</evidence>
<proteinExistence type="predicted"/>
<dbReference type="RefSeq" id="WP_182482855.1">
    <property type="nucleotide sequence ID" value="NZ_QWLA01000074.1"/>
</dbReference>
<gene>
    <name evidence="1" type="ORF">Mrose_02993</name>
</gene>
<comment type="caution">
    <text evidence="1">The sequence shown here is derived from an EMBL/GenBank/DDBJ whole genome shotgun (WGS) entry which is preliminary data.</text>
</comment>